<proteinExistence type="predicted"/>
<dbReference type="OrthoDB" id="328886at2"/>
<keyword evidence="2" id="KW-1185">Reference proteome</keyword>
<evidence type="ECO:0000313" key="1">
    <source>
        <dbReference type="EMBL" id="TDE14610.1"/>
    </source>
</evidence>
<dbReference type="EMBL" id="SMFL01000005">
    <property type="protein sequence ID" value="TDE14610.1"/>
    <property type="molecule type" value="Genomic_DNA"/>
</dbReference>
<reference evidence="1 2" key="1">
    <citation type="submission" date="2019-03" db="EMBL/GenBank/DDBJ databases">
        <title>Dyadobacter AR-3-6 sp. nov., isolated from arctic soil.</title>
        <authorList>
            <person name="Chaudhary D.K."/>
        </authorList>
    </citation>
    <scope>NUCLEOTIDE SEQUENCE [LARGE SCALE GENOMIC DNA]</scope>
    <source>
        <strain evidence="1 2">AR-3-6</strain>
    </source>
</reference>
<dbReference type="RefSeq" id="WP_131959194.1">
    <property type="nucleotide sequence ID" value="NZ_SMFL01000005.1"/>
</dbReference>
<gene>
    <name evidence="1" type="ORF">E0F88_15565</name>
</gene>
<comment type="caution">
    <text evidence="1">The sequence shown here is derived from an EMBL/GenBank/DDBJ whole genome shotgun (WGS) entry which is preliminary data.</text>
</comment>
<name>A0A4R5DQX8_9BACT</name>
<organism evidence="1 2">
    <name type="scientific">Dyadobacter psychrotolerans</name>
    <dbReference type="NCBI Taxonomy" id="2541721"/>
    <lineage>
        <taxon>Bacteria</taxon>
        <taxon>Pseudomonadati</taxon>
        <taxon>Bacteroidota</taxon>
        <taxon>Cytophagia</taxon>
        <taxon>Cytophagales</taxon>
        <taxon>Spirosomataceae</taxon>
        <taxon>Dyadobacter</taxon>
    </lineage>
</organism>
<dbReference type="AlphaFoldDB" id="A0A4R5DQX8"/>
<dbReference type="Proteomes" id="UP000294850">
    <property type="component" value="Unassembled WGS sequence"/>
</dbReference>
<evidence type="ECO:0000313" key="2">
    <source>
        <dbReference type="Proteomes" id="UP000294850"/>
    </source>
</evidence>
<sequence>MEIYEWKKDVKLICQTATSFPDGIKDAFNTLQENTPNCEQRTWYGISSQNEDGVIIYKAAVNELEDSEAEKLNAESFTITTGTYLAEAVKDWMKDPQQIGEIFTRLLADPRLDYTFPCIEWYNKSDDVLCLVRILD</sequence>
<protein>
    <submittedName>
        <fullName evidence="1">Uncharacterized protein</fullName>
    </submittedName>
</protein>
<accession>A0A4R5DQX8</accession>